<proteinExistence type="predicted"/>
<accession>A0A0F9KLN8</accession>
<protein>
    <submittedName>
        <fullName evidence="1">Uncharacterized protein</fullName>
    </submittedName>
</protein>
<comment type="caution">
    <text evidence="1">The sequence shown here is derived from an EMBL/GenBank/DDBJ whole genome shotgun (WGS) entry which is preliminary data.</text>
</comment>
<sequence length="569" mass="64019">MVMQVKDVVDSCTTLKSSWQVRNNKMKDWYNILRLEDKLAQKGMETVTANDPKTGYLLGKHLLTSSTVAHKIEIEELDPTEIAGTSYLEKFMTRRWVAEENRYRRMGRQSFKGQLLGFMLATGWYAAFSMVTEDRIWTEVMNPYDVYPKFGPAGIDEAAHIYELGKLTAMRKCKLMGWNTPPRLPAKVAIYNYWFYDSDGDIANGIVMDRYFVKEPVKDVALNNLIQKLGEPMFPIFMSPVGGLPDEGSILQSPTEWQKNFGESIVATNESLTNNYNKMLSFAQHATRGAAQHRWYEKVAGDYHILKEEDMDKWGAIFSMGPNDEIGALTPPQIPVELRTIMFEYTNMLQRGLFPAALHGNIQQQMSFLAMANVASSAIQILTPFRDNYVGLMSDLNNYHYNMMKVNGYRPHNFKMPEVLPDEFAFQVQADIEIPGFLIQRATIARMLDPTFRLPTRMVMDKFFPEIKDPIGAIAESRKDEAMMHPKAILADAVIAYKEHARRLKEAGQSEAGALYDKLAASTEAEIVGGPVQPRGGGNLAAQAAEASVINEAFPGGAAQRPQEGMGQV</sequence>
<evidence type="ECO:0000313" key="1">
    <source>
        <dbReference type="EMBL" id="KKM75691.1"/>
    </source>
</evidence>
<organism evidence="1">
    <name type="scientific">marine sediment metagenome</name>
    <dbReference type="NCBI Taxonomy" id="412755"/>
    <lineage>
        <taxon>unclassified sequences</taxon>
        <taxon>metagenomes</taxon>
        <taxon>ecological metagenomes</taxon>
    </lineage>
</organism>
<dbReference type="EMBL" id="LAZR01008930">
    <property type="protein sequence ID" value="KKM75691.1"/>
    <property type="molecule type" value="Genomic_DNA"/>
</dbReference>
<name>A0A0F9KLN8_9ZZZZ</name>
<gene>
    <name evidence="1" type="ORF">LCGC14_1387670</name>
</gene>
<dbReference type="AlphaFoldDB" id="A0A0F9KLN8"/>
<reference evidence="1" key="1">
    <citation type="journal article" date="2015" name="Nature">
        <title>Complex archaea that bridge the gap between prokaryotes and eukaryotes.</title>
        <authorList>
            <person name="Spang A."/>
            <person name="Saw J.H."/>
            <person name="Jorgensen S.L."/>
            <person name="Zaremba-Niedzwiedzka K."/>
            <person name="Martijn J."/>
            <person name="Lind A.E."/>
            <person name="van Eijk R."/>
            <person name="Schleper C."/>
            <person name="Guy L."/>
            <person name="Ettema T.J."/>
        </authorList>
    </citation>
    <scope>NUCLEOTIDE SEQUENCE</scope>
</reference>